<dbReference type="InterPro" id="IPR051803">
    <property type="entry name" value="TA_system_RelE-like_toxin"/>
</dbReference>
<dbReference type="OrthoDB" id="8369899at2"/>
<comment type="similarity">
    <text evidence="1">Belongs to the RelE toxin family.</text>
</comment>
<dbReference type="RefSeq" id="WP_094454236.1">
    <property type="nucleotide sequence ID" value="NZ_NOXU01000022.1"/>
</dbReference>
<organism evidence="3 4">
    <name type="scientific">Niveispirillum lacus</name>
    <dbReference type="NCBI Taxonomy" id="1981099"/>
    <lineage>
        <taxon>Bacteria</taxon>
        <taxon>Pseudomonadati</taxon>
        <taxon>Pseudomonadota</taxon>
        <taxon>Alphaproteobacteria</taxon>
        <taxon>Rhodospirillales</taxon>
        <taxon>Azospirillaceae</taxon>
        <taxon>Niveispirillum</taxon>
    </lineage>
</organism>
<name>A0A255Z4U0_9PROT</name>
<keyword evidence="4" id="KW-1185">Reference proteome</keyword>
<evidence type="ECO:0000256" key="1">
    <source>
        <dbReference type="ARBA" id="ARBA00006226"/>
    </source>
</evidence>
<gene>
    <name evidence="3" type="ORF">CHU95_04810</name>
</gene>
<proteinExistence type="inferred from homology"/>
<dbReference type="InterPro" id="IPR007712">
    <property type="entry name" value="RelE/ParE_toxin"/>
</dbReference>
<sequence length="97" mass="10851">MASYEFSALAEEDALDIWCHIAADRPLAADRMLSRIHQAATRCAAFPGLGRRRLELSDDARVLPVDSYLLIYHAVPTGIIIDRILHAARDIDTEFSE</sequence>
<accession>A0A255Z4U0</accession>
<keyword evidence="2" id="KW-1277">Toxin-antitoxin system</keyword>
<dbReference type="Gene3D" id="3.30.2310.20">
    <property type="entry name" value="RelE-like"/>
    <property type="match status" value="1"/>
</dbReference>
<dbReference type="AlphaFoldDB" id="A0A255Z4U0"/>
<evidence type="ECO:0000313" key="3">
    <source>
        <dbReference type="EMBL" id="OYQ36537.1"/>
    </source>
</evidence>
<comment type="caution">
    <text evidence="3">The sequence shown here is derived from an EMBL/GenBank/DDBJ whole genome shotgun (WGS) entry which is preliminary data.</text>
</comment>
<dbReference type="PANTHER" id="PTHR33755">
    <property type="entry name" value="TOXIN PARE1-RELATED"/>
    <property type="match status" value="1"/>
</dbReference>
<dbReference type="Pfam" id="PF05016">
    <property type="entry name" value="ParE_toxin"/>
    <property type="match status" value="1"/>
</dbReference>
<reference evidence="3 4" key="1">
    <citation type="submission" date="2017-07" db="EMBL/GenBank/DDBJ databases">
        <title>Niveispirillum cyanobacteriorum sp. nov., isolated from cyanobacterial aggregates in a eutrophic lake.</title>
        <authorList>
            <person name="Cai H."/>
        </authorList>
    </citation>
    <scope>NUCLEOTIDE SEQUENCE [LARGE SCALE GENOMIC DNA]</scope>
    <source>
        <strain evidence="4">TH1-14</strain>
    </source>
</reference>
<evidence type="ECO:0008006" key="5">
    <source>
        <dbReference type="Google" id="ProtNLM"/>
    </source>
</evidence>
<protein>
    <recommendedName>
        <fullName evidence="5">Plasmid stabilization protein</fullName>
    </recommendedName>
</protein>
<dbReference type="PANTHER" id="PTHR33755:SF6">
    <property type="entry name" value="PLASMID STABILIZATION SYSTEM PROTEIN"/>
    <property type="match status" value="1"/>
</dbReference>
<dbReference type="Proteomes" id="UP000216998">
    <property type="component" value="Unassembled WGS sequence"/>
</dbReference>
<evidence type="ECO:0000313" key="4">
    <source>
        <dbReference type="Proteomes" id="UP000216998"/>
    </source>
</evidence>
<dbReference type="InterPro" id="IPR035093">
    <property type="entry name" value="RelE/ParE_toxin_dom_sf"/>
</dbReference>
<evidence type="ECO:0000256" key="2">
    <source>
        <dbReference type="ARBA" id="ARBA00022649"/>
    </source>
</evidence>
<dbReference type="EMBL" id="NOXU01000022">
    <property type="protein sequence ID" value="OYQ36537.1"/>
    <property type="molecule type" value="Genomic_DNA"/>
</dbReference>